<keyword evidence="1" id="KW-1185">Reference proteome</keyword>
<organism evidence="1 2">
    <name type="scientific">Danio rerio</name>
    <name type="common">Zebrafish</name>
    <name type="synonym">Brachydanio rerio</name>
    <dbReference type="NCBI Taxonomy" id="7955"/>
    <lineage>
        <taxon>Eukaryota</taxon>
        <taxon>Metazoa</taxon>
        <taxon>Chordata</taxon>
        <taxon>Craniata</taxon>
        <taxon>Vertebrata</taxon>
        <taxon>Euteleostomi</taxon>
        <taxon>Actinopterygii</taxon>
        <taxon>Neopterygii</taxon>
        <taxon>Teleostei</taxon>
        <taxon>Ostariophysi</taxon>
        <taxon>Cypriniformes</taxon>
        <taxon>Danionidae</taxon>
        <taxon>Danioninae</taxon>
        <taxon>Danio</taxon>
    </lineage>
</organism>
<protein>
    <submittedName>
        <fullName evidence="2">Uncharacterized protein</fullName>
    </submittedName>
</protein>
<proteinExistence type="predicted"/>
<evidence type="ECO:0000313" key="2">
    <source>
        <dbReference type="RefSeq" id="XP_073786995.1"/>
    </source>
</evidence>
<sequence length="274" mass="30729">MKSMQKTDSGLYTARIFGTKNEDIGTYNVTVIDAVYSPVLNRNFTMISVNSCIVDVSCSAHSFQLNNQYYSDNCSQEEVASSEMQTLTLYCIGNVVVCNYSNPVSWKNCTIELTQLCTFHQESNDSNEPPENDQHSSFPLHWLLVIAAGVTVLVFVAVSVTFCSYQKCKKEVQVIDHTVYAQVKPKNKVKRPLEMLEKSENPQTEYGLTGEHTQTHNTSQTMTTHEANTAMKNQPCTTYSTIGEHQRPALPSESENTIYSVVTEPKHGRPPVHK</sequence>
<dbReference type="RefSeq" id="XP_073786995.1">
    <property type="nucleotide sequence ID" value="XM_073930894.1"/>
</dbReference>
<gene>
    <name evidence="2" type="primary">LOC141378922</name>
</gene>
<evidence type="ECO:0000313" key="1">
    <source>
        <dbReference type="Proteomes" id="UP000000437"/>
    </source>
</evidence>
<reference evidence="2" key="1">
    <citation type="submission" date="2025-08" db="UniProtKB">
        <authorList>
            <consortium name="RefSeq"/>
        </authorList>
    </citation>
    <scope>IDENTIFICATION</scope>
    <source>
        <strain evidence="2">Tuebingen</strain>
        <tissue evidence="2">Fibroblasts and whole tissue</tissue>
    </source>
</reference>
<accession>A0AC58HYD2</accession>
<dbReference type="Proteomes" id="UP000000437">
    <property type="component" value="Chromosome 2"/>
</dbReference>
<name>A0AC58HYD2_DANRE</name>